<proteinExistence type="predicted"/>
<accession>A0A840NYW9</accession>
<evidence type="ECO:0000313" key="1">
    <source>
        <dbReference type="EMBL" id="MBB5073277.1"/>
    </source>
</evidence>
<dbReference type="AlphaFoldDB" id="A0A840NYW9"/>
<protein>
    <submittedName>
        <fullName evidence="1">Uncharacterized protein</fullName>
    </submittedName>
</protein>
<comment type="caution">
    <text evidence="1">The sequence shown here is derived from an EMBL/GenBank/DDBJ whole genome shotgun (WGS) entry which is preliminary data.</text>
</comment>
<organism evidence="1 2">
    <name type="scientific">Bartonella callosciuri</name>
    <dbReference type="NCBI Taxonomy" id="686223"/>
    <lineage>
        <taxon>Bacteria</taxon>
        <taxon>Pseudomonadati</taxon>
        <taxon>Pseudomonadota</taxon>
        <taxon>Alphaproteobacteria</taxon>
        <taxon>Hyphomicrobiales</taxon>
        <taxon>Bartonellaceae</taxon>
        <taxon>Bartonella</taxon>
    </lineage>
</organism>
<sequence>MLIIFFTFDSSESGNYENTQKTKEKCATMLKKYKQT</sequence>
<dbReference type="Proteomes" id="UP000561417">
    <property type="component" value="Unassembled WGS sequence"/>
</dbReference>
<keyword evidence="2" id="KW-1185">Reference proteome</keyword>
<dbReference type="EMBL" id="JACHIM010000001">
    <property type="protein sequence ID" value="MBB5073277.1"/>
    <property type="molecule type" value="Genomic_DNA"/>
</dbReference>
<evidence type="ECO:0000313" key="2">
    <source>
        <dbReference type="Proteomes" id="UP000561417"/>
    </source>
</evidence>
<gene>
    <name evidence="1" type="ORF">HNQ69_000381</name>
</gene>
<name>A0A840NYW9_9HYPH</name>
<reference evidence="1 2" key="1">
    <citation type="submission" date="2020-08" db="EMBL/GenBank/DDBJ databases">
        <title>Genomic Encyclopedia of Type Strains, Phase IV (KMG-IV): sequencing the most valuable type-strain genomes for metagenomic binning, comparative biology and taxonomic classification.</title>
        <authorList>
            <person name="Goeker M."/>
        </authorList>
    </citation>
    <scope>NUCLEOTIDE SEQUENCE [LARGE SCALE GENOMIC DNA]</scope>
    <source>
        <strain evidence="1 2">DSM 28538</strain>
    </source>
</reference>